<dbReference type="GeneID" id="106589383"/>
<comment type="similarity">
    <text evidence="2">Belongs to the eukaryotic/archaeal RNase P protein component 3 family.</text>
</comment>
<dbReference type="PANTHER" id="PTHR13031">
    <property type="entry name" value="RIBONUCLEASE P SUBUNIT P30"/>
    <property type="match status" value="1"/>
</dbReference>
<evidence type="ECO:0000313" key="5">
    <source>
        <dbReference type="RefSeq" id="XP_045566382.1"/>
    </source>
</evidence>
<accession>A0ABM3E5M4</accession>
<name>A0ABM3E5M4_SALSA</name>
<dbReference type="Proteomes" id="UP001652741">
    <property type="component" value="Chromosome ssa28"/>
</dbReference>
<keyword evidence="3" id="KW-0819">tRNA processing</keyword>
<evidence type="ECO:0000256" key="2">
    <source>
        <dbReference type="ARBA" id="ARBA00007331"/>
    </source>
</evidence>
<comment type="subcellular location">
    <subcellularLocation>
        <location evidence="1">Nucleus</location>
    </subcellularLocation>
</comment>
<evidence type="ECO:0000256" key="1">
    <source>
        <dbReference type="ARBA" id="ARBA00004123"/>
    </source>
</evidence>
<protein>
    <submittedName>
        <fullName evidence="5">Ribonuclease P protein subunit p30 isoform X4</fullName>
    </submittedName>
</protein>
<reference evidence="5" key="1">
    <citation type="submission" date="2025-08" db="UniProtKB">
        <authorList>
            <consortium name="RefSeq"/>
        </authorList>
    </citation>
    <scope>IDENTIFICATION</scope>
</reference>
<dbReference type="PANTHER" id="PTHR13031:SF0">
    <property type="entry name" value="RIBONUCLEASE P PROTEIN SUBUNIT P30"/>
    <property type="match status" value="1"/>
</dbReference>
<sequence length="194" mass="22034">METWLCSWTSVLATQPTRNDFRVLLKPQLIEIGKPKCVSELFGTFPIVQKPLREYKAYDLVAAYPKTEKLFHAACMEFTIDIICVAATEKQPFFFKRSSVNGAIERGVFFEVSYTPAIRDSMRRHTIANALNLMEACKGKNVIVTIGAERCDGANLCHCYYPERCPEAYCLACQKKMAKLLSHPTVEPSTYMEK</sequence>
<proteinExistence type="inferred from homology"/>
<dbReference type="RefSeq" id="XP_045566382.1">
    <property type="nucleotide sequence ID" value="XM_045710426.1"/>
</dbReference>
<dbReference type="SUPFAM" id="SSF89550">
    <property type="entry name" value="PHP domain-like"/>
    <property type="match status" value="1"/>
</dbReference>
<dbReference type="Gene3D" id="3.20.20.140">
    <property type="entry name" value="Metal-dependent hydrolases"/>
    <property type="match status" value="1"/>
</dbReference>
<dbReference type="InterPro" id="IPR016195">
    <property type="entry name" value="Pol/histidinol_Pase-like"/>
</dbReference>
<evidence type="ECO:0000256" key="3">
    <source>
        <dbReference type="ARBA" id="ARBA00022694"/>
    </source>
</evidence>
<dbReference type="Pfam" id="PF01876">
    <property type="entry name" value="RNase_P_p30"/>
    <property type="match status" value="1"/>
</dbReference>
<organism evidence="4 5">
    <name type="scientific">Salmo salar</name>
    <name type="common">Atlantic salmon</name>
    <dbReference type="NCBI Taxonomy" id="8030"/>
    <lineage>
        <taxon>Eukaryota</taxon>
        <taxon>Metazoa</taxon>
        <taxon>Chordata</taxon>
        <taxon>Craniata</taxon>
        <taxon>Vertebrata</taxon>
        <taxon>Euteleostomi</taxon>
        <taxon>Actinopterygii</taxon>
        <taxon>Neopterygii</taxon>
        <taxon>Teleostei</taxon>
        <taxon>Protacanthopterygii</taxon>
        <taxon>Salmoniformes</taxon>
        <taxon>Salmonidae</taxon>
        <taxon>Salmoninae</taxon>
        <taxon>Salmo</taxon>
    </lineage>
</organism>
<dbReference type="InterPro" id="IPR002738">
    <property type="entry name" value="RNase_P_p30"/>
</dbReference>
<gene>
    <name evidence="5" type="primary">LOC106589383</name>
</gene>
<keyword evidence="4" id="KW-1185">Reference proteome</keyword>
<evidence type="ECO:0000313" key="4">
    <source>
        <dbReference type="Proteomes" id="UP001652741"/>
    </source>
</evidence>